<dbReference type="Gene3D" id="3.30.1370.140">
    <property type="entry name" value="HupH hydrogenase expression protein, C-terminal domain"/>
    <property type="match status" value="2"/>
</dbReference>
<comment type="similarity">
    <text evidence="1">Belongs to the HupH/HyaF family.</text>
</comment>
<keyword evidence="4" id="KW-1185">Reference proteome</keyword>
<sequence length="284" mass="31817">MSYYPLNVGIGSQPVAEDEALNYLSMPTEMHTYRPPRLPEPETLTAEMTGAKTTLQKLYEMVQAFNLTQTANTIELGELDAKNLNFIGQVLGDGEVKIKCTGKSIVNIQESVMAGIWHLQRLDEQGKIVHQQLDIGEVPNLLRDIIHEEGQTRLTLGDVPTNLMNAPAILVEVDAKQQTCAPNQPAHVINLSLLPISEEDQTFMINCLGTGTTTILSKGYGNCRITSTAIRYVWWVRYYNSMDNLILNTIEIVDIPQVAKAAKEDLEDSEKRLQGIMRDYLNWL</sequence>
<proteinExistence type="inferred from homology"/>
<dbReference type="EMBL" id="CP018889">
    <property type="protein sequence ID" value="AUI67991.1"/>
    <property type="molecule type" value="Genomic_DNA"/>
</dbReference>
<evidence type="ECO:0000313" key="4">
    <source>
        <dbReference type="Proteomes" id="UP000234271"/>
    </source>
</evidence>
<dbReference type="OrthoDB" id="6560677at2"/>
<evidence type="ECO:0000256" key="1">
    <source>
        <dbReference type="ARBA" id="ARBA00010832"/>
    </source>
</evidence>
<dbReference type="Pfam" id="PF04809">
    <property type="entry name" value="HupH_C"/>
    <property type="match status" value="2"/>
</dbReference>
<feature type="domain" description="HupH hydrogenase expression protein C-terminal" evidence="2">
    <location>
        <begin position="50"/>
        <end position="143"/>
    </location>
</feature>
<organism evidence="3 4">
    <name type="scientific">Beggiatoa leptomitoformis</name>
    <dbReference type="NCBI Taxonomy" id="288004"/>
    <lineage>
        <taxon>Bacteria</taxon>
        <taxon>Pseudomonadati</taxon>
        <taxon>Pseudomonadota</taxon>
        <taxon>Gammaproteobacteria</taxon>
        <taxon>Thiotrichales</taxon>
        <taxon>Thiotrichaceae</taxon>
        <taxon>Beggiatoa</taxon>
    </lineage>
</organism>
<feature type="domain" description="HupH hydrogenase expression protein C-terminal" evidence="2">
    <location>
        <begin position="163"/>
        <end position="277"/>
    </location>
</feature>
<gene>
    <name evidence="3" type="ORF">BLE401_04255</name>
</gene>
<dbReference type="STRING" id="288004.AL038_01785"/>
<accession>A0A2N9YC11</accession>
<name>A0A2N9YC11_9GAMM</name>
<evidence type="ECO:0000313" key="3">
    <source>
        <dbReference type="EMBL" id="AUI67991.1"/>
    </source>
</evidence>
<evidence type="ECO:0000259" key="2">
    <source>
        <dbReference type="Pfam" id="PF04809"/>
    </source>
</evidence>
<dbReference type="AlphaFoldDB" id="A0A2N9YC11"/>
<dbReference type="RefSeq" id="WP_062148136.1">
    <property type="nucleotide sequence ID" value="NZ_CP012373.2"/>
</dbReference>
<dbReference type="Proteomes" id="UP000234271">
    <property type="component" value="Chromosome"/>
</dbReference>
<protein>
    <submittedName>
        <fullName evidence="3">Hydrogenase expression/formation protein</fullName>
    </submittedName>
</protein>
<reference evidence="4" key="1">
    <citation type="submission" date="2016-12" db="EMBL/GenBank/DDBJ databases">
        <title>Complete Genome Sequence of Beggiatoa leptomitiformis D-401.</title>
        <authorList>
            <person name="Fomenkov A."/>
            <person name="Vincze T."/>
            <person name="Grabovich M."/>
            <person name="Anton B.P."/>
            <person name="Dubinina G."/>
            <person name="Orlova M."/>
            <person name="Belousova E."/>
            <person name="Roberts R.J."/>
        </authorList>
    </citation>
    <scope>NUCLEOTIDE SEQUENCE [LARGE SCALE GENOMIC DNA]</scope>
    <source>
        <strain evidence="4">D-401</strain>
    </source>
</reference>
<dbReference type="KEGG" id="blep:AL038_01785"/>
<dbReference type="InterPro" id="IPR038527">
    <property type="entry name" value="HupH_C_sf"/>
</dbReference>
<dbReference type="InterPro" id="IPR006894">
    <property type="entry name" value="HupH_Hydgase_express_prot_C"/>
</dbReference>